<gene>
    <name evidence="1" type="ORF">HMPREF9080_01442</name>
</gene>
<evidence type="ECO:0000313" key="1">
    <source>
        <dbReference type="EMBL" id="EHM54075.1"/>
    </source>
</evidence>
<dbReference type="Proteomes" id="UP000004750">
    <property type="component" value="Unassembled WGS sequence"/>
</dbReference>
<dbReference type="HOGENOM" id="CLU_2380937_0_0_6"/>
<name>G9ZF97_9GAMM</name>
<comment type="caution">
    <text evidence="1">The sequence shown here is derived from an EMBL/GenBank/DDBJ whole genome shotgun (WGS) entry which is preliminary data.</text>
</comment>
<accession>G9ZF97</accession>
<proteinExistence type="predicted"/>
<sequence length="94" mass="10590">MGVLFYPNRHSRCYAPGLSLCRGYRLLEIGFWAFYDCFLMNAIGLRFRPICYVFSCGSDALFAGGEGFSRILCVRRVSATLPHWWGDGVLSLAP</sequence>
<protein>
    <submittedName>
        <fullName evidence="1">Uncharacterized protein</fullName>
    </submittedName>
</protein>
<dbReference type="EMBL" id="AGCM01000078">
    <property type="protein sequence ID" value="EHM54075.1"/>
    <property type="molecule type" value="Genomic_DNA"/>
</dbReference>
<dbReference type="AlphaFoldDB" id="G9ZF97"/>
<reference evidence="1 2" key="1">
    <citation type="submission" date="2011-08" db="EMBL/GenBank/DDBJ databases">
        <authorList>
            <person name="Weinstock G."/>
            <person name="Sodergren E."/>
            <person name="Clifton S."/>
            <person name="Fulton L."/>
            <person name="Fulton B."/>
            <person name="Courtney L."/>
            <person name="Fronick C."/>
            <person name="Harrison M."/>
            <person name="Strong C."/>
            <person name="Farmer C."/>
            <person name="Delahaunty K."/>
            <person name="Markovic C."/>
            <person name="Hall O."/>
            <person name="Minx P."/>
            <person name="Tomlinson C."/>
            <person name="Mitreva M."/>
            <person name="Hou S."/>
            <person name="Chen J."/>
            <person name="Wollam A."/>
            <person name="Pepin K.H."/>
            <person name="Johnson M."/>
            <person name="Bhonagiri V."/>
            <person name="Zhang X."/>
            <person name="Suruliraj S."/>
            <person name="Warren W."/>
            <person name="Chinwalla A."/>
            <person name="Mardis E.R."/>
            <person name="Wilson R.K."/>
        </authorList>
    </citation>
    <scope>NUCLEOTIDE SEQUENCE [LARGE SCALE GENOMIC DNA]</scope>
    <source>
        <strain evidence="1 2">F0432</strain>
    </source>
</reference>
<evidence type="ECO:0000313" key="2">
    <source>
        <dbReference type="Proteomes" id="UP000004750"/>
    </source>
</evidence>
<organism evidence="1 2">
    <name type="scientific">Cardiobacterium valvarum F0432</name>
    <dbReference type="NCBI Taxonomy" id="797473"/>
    <lineage>
        <taxon>Bacteria</taxon>
        <taxon>Pseudomonadati</taxon>
        <taxon>Pseudomonadota</taxon>
        <taxon>Gammaproteobacteria</taxon>
        <taxon>Cardiobacteriales</taxon>
        <taxon>Cardiobacteriaceae</taxon>
        <taxon>Cardiobacterium</taxon>
    </lineage>
</organism>